<dbReference type="GeneID" id="19110984"/>
<dbReference type="PANTHER" id="PTHR43735">
    <property type="entry name" value="APOPTOSIS-INDUCING FACTOR 1"/>
    <property type="match status" value="1"/>
</dbReference>
<dbReference type="PRINTS" id="PR00469">
    <property type="entry name" value="PNDRDTASEII"/>
</dbReference>
<evidence type="ECO:0000259" key="5">
    <source>
        <dbReference type="Pfam" id="PF07992"/>
    </source>
</evidence>
<evidence type="ECO:0000256" key="1">
    <source>
        <dbReference type="ARBA" id="ARBA00006442"/>
    </source>
</evidence>
<evidence type="ECO:0000256" key="2">
    <source>
        <dbReference type="ARBA" id="ARBA00022630"/>
    </source>
</evidence>
<name>M2M2A8_BAUPA</name>
<proteinExistence type="inferred from homology"/>
<dbReference type="RefSeq" id="XP_007672422.1">
    <property type="nucleotide sequence ID" value="XM_007674232.1"/>
</dbReference>
<keyword evidence="7" id="KW-1185">Reference proteome</keyword>
<evidence type="ECO:0000313" key="6">
    <source>
        <dbReference type="EMBL" id="EMD01238.1"/>
    </source>
</evidence>
<dbReference type="HOGENOM" id="CLU_019845_6_2_1"/>
<dbReference type="Gene3D" id="3.50.50.100">
    <property type="match status" value="1"/>
</dbReference>
<dbReference type="eggNOG" id="KOG1336">
    <property type="taxonomic scope" value="Eukaryota"/>
</dbReference>
<dbReference type="GO" id="GO:0005737">
    <property type="term" value="C:cytoplasm"/>
    <property type="evidence" value="ECO:0007669"/>
    <property type="project" value="TreeGrafter"/>
</dbReference>
<evidence type="ECO:0000256" key="3">
    <source>
        <dbReference type="ARBA" id="ARBA00022827"/>
    </source>
</evidence>
<feature type="domain" description="FAD/NAD(P)-binding" evidence="5">
    <location>
        <begin position="6"/>
        <end position="301"/>
    </location>
</feature>
<comment type="similarity">
    <text evidence="1">Belongs to the FAD-dependent oxidoreductase family.</text>
</comment>
<dbReference type="InterPro" id="IPR023753">
    <property type="entry name" value="FAD/NAD-binding_dom"/>
</dbReference>
<dbReference type="InterPro" id="IPR036188">
    <property type="entry name" value="FAD/NAD-bd_sf"/>
</dbReference>
<keyword evidence="2" id="KW-0285">Flavoprotein</keyword>
<organism evidence="6 7">
    <name type="scientific">Baudoinia panamericana (strain UAMH 10762)</name>
    <name type="common">Angels' share fungus</name>
    <name type="synonym">Baudoinia compniacensis (strain UAMH 10762)</name>
    <dbReference type="NCBI Taxonomy" id="717646"/>
    <lineage>
        <taxon>Eukaryota</taxon>
        <taxon>Fungi</taxon>
        <taxon>Dikarya</taxon>
        <taxon>Ascomycota</taxon>
        <taxon>Pezizomycotina</taxon>
        <taxon>Dothideomycetes</taxon>
        <taxon>Dothideomycetidae</taxon>
        <taxon>Mycosphaerellales</taxon>
        <taxon>Teratosphaeriaceae</taxon>
        <taxon>Baudoinia</taxon>
    </lineage>
</organism>
<reference evidence="6 7" key="1">
    <citation type="journal article" date="2012" name="PLoS Pathog.">
        <title>Diverse lifestyles and strategies of plant pathogenesis encoded in the genomes of eighteen Dothideomycetes fungi.</title>
        <authorList>
            <person name="Ohm R.A."/>
            <person name="Feau N."/>
            <person name="Henrissat B."/>
            <person name="Schoch C.L."/>
            <person name="Horwitz B.A."/>
            <person name="Barry K.W."/>
            <person name="Condon B.J."/>
            <person name="Copeland A.C."/>
            <person name="Dhillon B."/>
            <person name="Glaser F."/>
            <person name="Hesse C.N."/>
            <person name="Kosti I."/>
            <person name="LaButti K."/>
            <person name="Lindquist E.A."/>
            <person name="Lucas S."/>
            <person name="Salamov A.A."/>
            <person name="Bradshaw R.E."/>
            <person name="Ciuffetti L."/>
            <person name="Hamelin R.C."/>
            <person name="Kema G.H.J."/>
            <person name="Lawrence C."/>
            <person name="Scott J.A."/>
            <person name="Spatafora J.W."/>
            <person name="Turgeon B.G."/>
            <person name="de Wit P.J.G.M."/>
            <person name="Zhong S."/>
            <person name="Goodwin S.B."/>
            <person name="Grigoriev I.V."/>
        </authorList>
    </citation>
    <scope>NUCLEOTIDE SEQUENCE [LARGE SCALE GENOMIC DNA]</scope>
    <source>
        <strain evidence="6 7">UAMH 10762</strain>
    </source>
</reference>
<evidence type="ECO:0000256" key="4">
    <source>
        <dbReference type="ARBA" id="ARBA00023002"/>
    </source>
</evidence>
<evidence type="ECO:0000313" key="7">
    <source>
        <dbReference type="Proteomes" id="UP000011761"/>
    </source>
</evidence>
<gene>
    <name evidence="6" type="ORF">BAUCODRAFT_29690</name>
</gene>
<dbReference type="AlphaFoldDB" id="M2M2A8"/>
<dbReference type="EMBL" id="KB445550">
    <property type="protein sequence ID" value="EMD01238.1"/>
    <property type="molecule type" value="Genomic_DNA"/>
</dbReference>
<dbReference type="KEGG" id="bcom:BAUCODRAFT_29690"/>
<dbReference type="STRING" id="717646.M2M2A8"/>
<keyword evidence="3" id="KW-0274">FAD</keyword>
<dbReference type="OMA" id="QATHYIL"/>
<protein>
    <recommendedName>
        <fullName evidence="5">FAD/NAD(P)-binding domain-containing protein</fullName>
    </recommendedName>
</protein>
<sequence length="397" mass="42956">MSETRNIVVLGTSFAGLSISHYICKHILPKLKQSKDSNYVLHLVDQSTHFWWHIAAPREIVSVKDMPHSKCFVPTMEGFKQYADLQDSIVFHHGTAAGLDTNARFVEINKAQGGDERLEYYALIIATGIRSPTPLTTMHGNYTVTQKALDEMNVKLASAKDIVIAGGGPVGVETAGEIGTHYAGQGKKITLIAGSDKLLPILRKSYADKAQKMLEKVGVTVVYNVKTVGSQQTADGRTEIKLDNGETMVADAFIPGYGVTPNTEFLPAELRNPQTKYVACNGQTMRVDVAGPRVYAAGDVSGADTGGVLKLYGSIPVLGANLSHDLLSEAKVGGVPAEKKYQRKDDETQLVPIGIKTGLGAFNGWSMPGFVISMVKGKHYFANTIDDIWQGKKFVKA</sequence>
<dbReference type="PANTHER" id="PTHR43735:SF3">
    <property type="entry name" value="FERROPTOSIS SUPPRESSOR PROTEIN 1"/>
    <property type="match status" value="1"/>
</dbReference>
<accession>M2M2A8</accession>
<dbReference type="Pfam" id="PF07992">
    <property type="entry name" value="Pyr_redox_2"/>
    <property type="match status" value="1"/>
</dbReference>
<dbReference type="OrthoDB" id="202203at2759"/>
<dbReference type="GO" id="GO:0050660">
    <property type="term" value="F:flavin adenine dinucleotide binding"/>
    <property type="evidence" value="ECO:0007669"/>
    <property type="project" value="TreeGrafter"/>
</dbReference>
<keyword evidence="4" id="KW-0560">Oxidoreductase</keyword>
<dbReference type="GO" id="GO:0004174">
    <property type="term" value="F:electron-transferring-flavoprotein dehydrogenase activity"/>
    <property type="evidence" value="ECO:0007669"/>
    <property type="project" value="TreeGrafter"/>
</dbReference>
<dbReference type="PRINTS" id="PR00368">
    <property type="entry name" value="FADPNR"/>
</dbReference>
<dbReference type="Proteomes" id="UP000011761">
    <property type="component" value="Unassembled WGS sequence"/>
</dbReference>
<dbReference type="SUPFAM" id="SSF51905">
    <property type="entry name" value="FAD/NAD(P)-binding domain"/>
    <property type="match status" value="1"/>
</dbReference>